<proteinExistence type="predicted"/>
<dbReference type="Proteomes" id="UP001595882">
    <property type="component" value="Unassembled WGS sequence"/>
</dbReference>
<organism evidence="2 3">
    <name type="scientific">Gracilibacillus xinjiangensis</name>
    <dbReference type="NCBI Taxonomy" id="1193282"/>
    <lineage>
        <taxon>Bacteria</taxon>
        <taxon>Bacillati</taxon>
        <taxon>Bacillota</taxon>
        <taxon>Bacilli</taxon>
        <taxon>Bacillales</taxon>
        <taxon>Bacillaceae</taxon>
        <taxon>Gracilibacillus</taxon>
    </lineage>
</organism>
<protein>
    <submittedName>
        <fullName evidence="2">CGNR zinc finger domain-containing protein</fullName>
    </submittedName>
</protein>
<dbReference type="RefSeq" id="WP_390252638.1">
    <property type="nucleotide sequence ID" value="NZ_JBHSDT010000008.1"/>
</dbReference>
<dbReference type="PANTHER" id="PTHR35525:SF3">
    <property type="entry name" value="BLL6575 PROTEIN"/>
    <property type="match status" value="1"/>
</dbReference>
<dbReference type="PANTHER" id="PTHR35525">
    <property type="entry name" value="BLL6575 PROTEIN"/>
    <property type="match status" value="1"/>
</dbReference>
<dbReference type="Pfam" id="PF11706">
    <property type="entry name" value="zf-CGNR"/>
    <property type="match status" value="1"/>
</dbReference>
<keyword evidence="3" id="KW-1185">Reference proteome</keyword>
<feature type="domain" description="Zinc finger CGNR" evidence="1">
    <location>
        <begin position="151"/>
        <end position="189"/>
    </location>
</feature>
<accession>A0ABV8WWJ7</accession>
<evidence type="ECO:0000259" key="1">
    <source>
        <dbReference type="Pfam" id="PF11706"/>
    </source>
</evidence>
<gene>
    <name evidence="2" type="ORF">ACFOY7_13585</name>
</gene>
<reference evidence="3" key="1">
    <citation type="journal article" date="2019" name="Int. J. Syst. Evol. Microbiol.">
        <title>The Global Catalogue of Microorganisms (GCM) 10K type strain sequencing project: providing services to taxonomists for standard genome sequencing and annotation.</title>
        <authorList>
            <consortium name="The Broad Institute Genomics Platform"/>
            <consortium name="The Broad Institute Genome Sequencing Center for Infectious Disease"/>
            <person name="Wu L."/>
            <person name="Ma J."/>
        </authorList>
    </citation>
    <scope>NUCLEOTIDE SEQUENCE [LARGE SCALE GENOMIC DNA]</scope>
    <source>
        <strain evidence="3">CCUG 37865</strain>
    </source>
</reference>
<evidence type="ECO:0000313" key="2">
    <source>
        <dbReference type="EMBL" id="MFC4404100.1"/>
    </source>
</evidence>
<dbReference type="SUPFAM" id="SSF160904">
    <property type="entry name" value="Jann2411-like"/>
    <property type="match status" value="1"/>
</dbReference>
<evidence type="ECO:0000313" key="3">
    <source>
        <dbReference type="Proteomes" id="UP001595882"/>
    </source>
</evidence>
<sequence length="194" mass="22457">MTTDIKFPLISGNISIDLVNTEVVRHGTRHDLLTDSDYVLAWFDTLFRENTLYQDQFSENIERRADKVLAHLIELRSFLREGYEKVADGTELSTHWINHLESQMKKAPFTYQFINDKLLAVPMGTLENALTSLIAYDALKLVSSGQLNYIHRCANPDCVLLFIDTHGRRKWCSMKICGNRSKVTRHQRQKAQKK</sequence>
<dbReference type="EMBL" id="JBHSDT010000008">
    <property type="protein sequence ID" value="MFC4404100.1"/>
    <property type="molecule type" value="Genomic_DNA"/>
</dbReference>
<dbReference type="Gene3D" id="1.10.3300.10">
    <property type="entry name" value="Jann2411-like domain"/>
    <property type="match status" value="1"/>
</dbReference>
<name>A0ABV8WWJ7_9BACI</name>
<comment type="caution">
    <text evidence="2">The sequence shown here is derived from an EMBL/GenBank/DDBJ whole genome shotgun (WGS) entry which is preliminary data.</text>
</comment>
<dbReference type="InterPro" id="IPR021005">
    <property type="entry name" value="Znf_CGNR"/>
</dbReference>
<dbReference type="InterPro" id="IPR023286">
    <property type="entry name" value="ABATE_dom_sf"/>
</dbReference>
<dbReference type="InterPro" id="IPR010852">
    <property type="entry name" value="ABATE"/>
</dbReference>
<dbReference type="Pfam" id="PF07336">
    <property type="entry name" value="ABATE"/>
    <property type="match status" value="1"/>
</dbReference>